<keyword evidence="2" id="KW-0964">Secreted</keyword>
<dbReference type="SUPFAM" id="SSF57196">
    <property type="entry name" value="EGF/Laminin"/>
    <property type="match status" value="11"/>
</dbReference>
<dbReference type="FunFam" id="2.10.25.10:FF:000084">
    <property type="entry name" value="Laminin subunit alpha 3"/>
    <property type="match status" value="1"/>
</dbReference>
<dbReference type="FunFam" id="2.10.25.10:FF:000069">
    <property type="entry name" value="Laminin subunit alpha 1"/>
    <property type="match status" value="1"/>
</dbReference>
<dbReference type="FunFam" id="2.60.120.260:FF:000092">
    <property type="entry name" value="Laminin subunit alpha-3"/>
    <property type="match status" value="1"/>
</dbReference>
<feature type="disulfide bond" evidence="12">
    <location>
        <begin position="1314"/>
        <end position="1323"/>
    </location>
</feature>
<dbReference type="FunFam" id="2.10.25.10:FF:000011">
    <property type="entry name" value="Cadherin EGF LAG seven-pass G-type receptor"/>
    <property type="match status" value="1"/>
</dbReference>
<evidence type="ECO:0000256" key="6">
    <source>
        <dbReference type="ARBA" id="ARBA00022869"/>
    </source>
</evidence>
<evidence type="ECO:0000256" key="1">
    <source>
        <dbReference type="ARBA" id="ARBA00004302"/>
    </source>
</evidence>
<feature type="disulfide bond" evidence="12">
    <location>
        <begin position="1221"/>
        <end position="1230"/>
    </location>
</feature>
<feature type="disulfide bond" evidence="12">
    <location>
        <begin position="474"/>
        <end position="486"/>
    </location>
</feature>
<feature type="domain" description="Laminin EGF-like" evidence="14">
    <location>
        <begin position="409"/>
        <end position="458"/>
    </location>
</feature>
<reference evidence="17" key="1">
    <citation type="submission" date="2015-09" db="EMBL/GenBank/DDBJ databases">
        <authorList>
            <person name="Sai Rama Sridatta P."/>
        </authorList>
    </citation>
    <scope>NUCLEOTIDE SEQUENCE [LARGE SCALE GENOMIC DNA]</scope>
</reference>
<feature type="domain" description="Laminin EGF-like" evidence="14">
    <location>
        <begin position="474"/>
        <end position="518"/>
    </location>
</feature>
<keyword evidence="9 12" id="KW-1015">Disulfide bond</keyword>
<dbReference type="GO" id="GO:0007155">
    <property type="term" value="P:cell adhesion"/>
    <property type="evidence" value="ECO:0007669"/>
    <property type="project" value="UniProtKB-KW"/>
</dbReference>
<dbReference type="InterPro" id="IPR008211">
    <property type="entry name" value="Laminin_N"/>
</dbReference>
<dbReference type="Gene3D" id="2.10.25.10">
    <property type="entry name" value="Laminin"/>
    <property type="match status" value="11"/>
</dbReference>
<evidence type="ECO:0000313" key="16">
    <source>
        <dbReference type="Ensembl" id="ENSLCAP00010023000.1"/>
    </source>
</evidence>
<evidence type="ECO:0000256" key="2">
    <source>
        <dbReference type="ARBA" id="ARBA00022525"/>
    </source>
</evidence>
<feature type="disulfide bond" evidence="12">
    <location>
        <begin position="631"/>
        <end position="640"/>
    </location>
</feature>
<feature type="disulfide bond" evidence="12">
    <location>
        <begin position="519"/>
        <end position="531"/>
    </location>
</feature>
<dbReference type="FunFam" id="2.10.25.10:FF:000090">
    <property type="entry name" value="laminin subunit alpha"/>
    <property type="match status" value="1"/>
</dbReference>
<dbReference type="GO" id="GO:0005576">
    <property type="term" value="C:extracellular region"/>
    <property type="evidence" value="ECO:0007669"/>
    <property type="project" value="UniProtKB-ARBA"/>
</dbReference>
<evidence type="ECO:0000259" key="15">
    <source>
        <dbReference type="PROSITE" id="PS51117"/>
    </source>
</evidence>
<dbReference type="Proteomes" id="UP000314980">
    <property type="component" value="Unassembled WGS sequence"/>
</dbReference>
<evidence type="ECO:0000256" key="3">
    <source>
        <dbReference type="ARBA" id="ARBA00022530"/>
    </source>
</evidence>
<comment type="caution">
    <text evidence="12">Lacks conserved residue(s) required for the propagation of feature annotation.</text>
</comment>
<dbReference type="Pfam" id="PF00053">
    <property type="entry name" value="EGF_laminin"/>
    <property type="match status" value="10"/>
</dbReference>
<feature type="disulfide bond" evidence="12">
    <location>
        <begin position="428"/>
        <end position="437"/>
    </location>
</feature>
<evidence type="ECO:0000256" key="11">
    <source>
        <dbReference type="ARBA" id="ARBA00023292"/>
    </source>
</evidence>
<dbReference type="PANTHER" id="PTHR10574">
    <property type="entry name" value="NETRIN/LAMININ-RELATED"/>
    <property type="match status" value="1"/>
</dbReference>
<keyword evidence="8" id="KW-0175">Coiled coil</keyword>
<dbReference type="Pfam" id="PF00055">
    <property type="entry name" value="Laminin_N"/>
    <property type="match status" value="1"/>
</dbReference>
<feature type="disulfide bond" evidence="12">
    <location>
        <begin position="1339"/>
        <end position="1351"/>
    </location>
</feature>
<feature type="disulfide bond" evidence="12">
    <location>
        <begin position="539"/>
        <end position="548"/>
    </location>
</feature>
<feature type="disulfide bond" evidence="12">
    <location>
        <begin position="1341"/>
        <end position="1358"/>
    </location>
</feature>
<dbReference type="FunFam" id="2.10.25.10:FF:000083">
    <property type="entry name" value="Laminin subunit alpha"/>
    <property type="match status" value="2"/>
</dbReference>
<protein>
    <submittedName>
        <fullName evidence="16">Laminin subunit alpha 3</fullName>
    </submittedName>
</protein>
<dbReference type="SMART" id="SM00180">
    <property type="entry name" value="EGF_Lam"/>
    <property type="match status" value="12"/>
</dbReference>
<dbReference type="InterPro" id="IPR002049">
    <property type="entry name" value="LE_dom"/>
</dbReference>
<dbReference type="GO" id="GO:0009888">
    <property type="term" value="P:tissue development"/>
    <property type="evidence" value="ECO:0007669"/>
    <property type="project" value="TreeGrafter"/>
</dbReference>
<evidence type="ECO:0000256" key="9">
    <source>
        <dbReference type="ARBA" id="ARBA00023157"/>
    </source>
</evidence>
<evidence type="ECO:0000256" key="7">
    <source>
        <dbReference type="ARBA" id="ARBA00022889"/>
    </source>
</evidence>
<evidence type="ECO:0000259" key="14">
    <source>
        <dbReference type="PROSITE" id="PS50027"/>
    </source>
</evidence>
<dbReference type="InterPro" id="IPR050440">
    <property type="entry name" value="Laminin/Netrin_ECM"/>
</dbReference>
<accession>A0A4W6DDR1</accession>
<dbReference type="Ensembl" id="ENSLCAT00010023503.1">
    <property type="protein sequence ID" value="ENSLCAP00010023000.1"/>
    <property type="gene ID" value="ENSLCAG00010010572.1"/>
</dbReference>
<feature type="region of interest" description="Disordered" evidence="13">
    <location>
        <begin position="882"/>
        <end position="905"/>
    </location>
</feature>
<feature type="disulfide bond" evidence="12">
    <location>
        <begin position="494"/>
        <end position="503"/>
    </location>
</feature>
<dbReference type="GO" id="GO:0005604">
    <property type="term" value="C:basement membrane"/>
    <property type="evidence" value="ECO:0007669"/>
    <property type="project" value="UniProtKB-SubCell"/>
</dbReference>
<feature type="domain" description="Laminin EGF-like" evidence="14">
    <location>
        <begin position="1290"/>
        <end position="1338"/>
    </location>
</feature>
<dbReference type="CDD" id="cd00055">
    <property type="entry name" value="EGF_Lam"/>
    <property type="match status" value="10"/>
</dbReference>
<keyword evidence="4" id="KW-0732">Signal</keyword>
<keyword evidence="11 12" id="KW-0424">Laminin EGF-like domain</keyword>
<feature type="domain" description="Laminin EGF-like" evidence="14">
    <location>
        <begin position="608"/>
        <end position="660"/>
    </location>
</feature>
<dbReference type="GO" id="GO:0007411">
    <property type="term" value="P:axon guidance"/>
    <property type="evidence" value="ECO:0007669"/>
    <property type="project" value="TreeGrafter"/>
</dbReference>
<reference evidence="16" key="3">
    <citation type="submission" date="2025-09" db="UniProtKB">
        <authorList>
            <consortium name="Ensembl"/>
        </authorList>
    </citation>
    <scope>IDENTIFICATION</scope>
</reference>
<dbReference type="FunFam" id="2.10.25.10:FF:000034">
    <property type="entry name" value="Laminin subunit alpha 3"/>
    <property type="match status" value="2"/>
</dbReference>
<gene>
    <name evidence="16" type="primary">LAMA3</name>
</gene>
<feature type="domain" description="Laminin N-terminal" evidence="15">
    <location>
        <begin position="25"/>
        <end position="278"/>
    </location>
</feature>
<feature type="domain" description="Laminin EGF-like" evidence="14">
    <location>
        <begin position="1200"/>
        <end position="1245"/>
    </location>
</feature>
<dbReference type="PRINTS" id="PR00011">
    <property type="entry name" value="EGFLAMININ"/>
</dbReference>
<feature type="disulfide bond" evidence="12">
    <location>
        <begin position="1202"/>
        <end position="1219"/>
    </location>
</feature>
<evidence type="ECO:0000256" key="12">
    <source>
        <dbReference type="PROSITE-ProRule" id="PRU00460"/>
    </source>
</evidence>
<feature type="disulfide bond" evidence="12">
    <location>
        <begin position="1200"/>
        <end position="1212"/>
    </location>
</feature>
<keyword evidence="5" id="KW-0677">Repeat</keyword>
<evidence type="ECO:0000256" key="5">
    <source>
        <dbReference type="ARBA" id="ARBA00022737"/>
    </source>
</evidence>
<keyword evidence="10" id="KW-0325">Glycoprotein</keyword>
<feature type="disulfide bond" evidence="12">
    <location>
        <begin position="551"/>
        <end position="565"/>
    </location>
</feature>
<organism evidence="16 17">
    <name type="scientific">Lates calcarifer</name>
    <name type="common">Barramundi</name>
    <name type="synonym">Holocentrus calcarifer</name>
    <dbReference type="NCBI Taxonomy" id="8187"/>
    <lineage>
        <taxon>Eukaryota</taxon>
        <taxon>Metazoa</taxon>
        <taxon>Chordata</taxon>
        <taxon>Craniata</taxon>
        <taxon>Vertebrata</taxon>
        <taxon>Euteleostomi</taxon>
        <taxon>Actinopterygii</taxon>
        <taxon>Neopterygii</taxon>
        <taxon>Teleostei</taxon>
        <taxon>Neoteleostei</taxon>
        <taxon>Acanthomorphata</taxon>
        <taxon>Carangaria</taxon>
        <taxon>Carangaria incertae sedis</taxon>
        <taxon>Centropomidae</taxon>
        <taxon>Lates</taxon>
    </lineage>
</organism>
<dbReference type="PROSITE" id="PS01248">
    <property type="entry name" value="EGF_LAM_1"/>
    <property type="match status" value="5"/>
</dbReference>
<keyword evidence="7" id="KW-0130">Cell adhesion</keyword>
<keyword evidence="3" id="KW-0272">Extracellular matrix</keyword>
<evidence type="ECO:0000256" key="4">
    <source>
        <dbReference type="ARBA" id="ARBA00022729"/>
    </source>
</evidence>
<feature type="compositionally biased region" description="Basic residues" evidence="13">
    <location>
        <begin position="886"/>
        <end position="896"/>
    </location>
</feature>
<dbReference type="PANTHER" id="PTHR10574:SF406">
    <property type="entry name" value="LAMININ SUBUNIT ALPHA 5"/>
    <property type="match status" value="1"/>
</dbReference>
<comment type="subcellular location">
    <subcellularLocation>
        <location evidence="1">Secreted</location>
        <location evidence="1">Extracellular space</location>
        <location evidence="1">Extracellular matrix</location>
        <location evidence="1">Basement membrane</location>
    </subcellularLocation>
</comment>
<feature type="domain" description="Laminin EGF-like" evidence="14">
    <location>
        <begin position="519"/>
        <end position="567"/>
    </location>
</feature>
<dbReference type="Gene3D" id="2.60.120.260">
    <property type="entry name" value="Galactose-binding domain-like"/>
    <property type="match status" value="1"/>
</dbReference>
<keyword evidence="17" id="KW-1185">Reference proteome</keyword>
<dbReference type="PROSITE" id="PS51117">
    <property type="entry name" value="LAMININ_NTER"/>
    <property type="match status" value="1"/>
</dbReference>
<evidence type="ECO:0000256" key="13">
    <source>
        <dbReference type="SAM" id="MobiDB-lite"/>
    </source>
</evidence>
<evidence type="ECO:0000256" key="10">
    <source>
        <dbReference type="ARBA" id="ARBA00023180"/>
    </source>
</evidence>
<reference evidence="16" key="2">
    <citation type="submission" date="2025-08" db="UniProtKB">
        <authorList>
            <consortium name="Ensembl"/>
        </authorList>
    </citation>
    <scope>IDENTIFICATION</scope>
</reference>
<evidence type="ECO:0000313" key="17">
    <source>
        <dbReference type="Proteomes" id="UP000314980"/>
    </source>
</evidence>
<sequence>MSVFIPKHTILVVDAKGQETFNDLTGFSLSPPYFNLAEGSRISATATCGQDEAGTPRYELYCKLVGGPTNGLPTQNIQGQFCDYCNSADPNKAHPVSNAIDGTERWWQSPPLSRGLGYNEVNVTLDLGQLFHVAYVLIKFANSPRPDLWVLERSVDNGRTFTPWQYFAHSKRECIERFGKQPNGRTLSDDDQLCTTEYSRIVPLENGEIVVSLVNGRPGSKNFTYSPVLRDFTKATNIRLRFLRTSTLLGHLISKAQRDPTVTRRYYYSIKDISIGGRCVCHGHAQVCGGGRNPDNPNRLQCECQHNTCGESCDRCCPGFNQKPWRAATVDSPNECQPCQCFFHAFDCYYDPEVEKRGASLDTFGRYDGGGVCINCQHNTAGVNCERCIEGFYRPYGVPPESPSGCIPCRCDERTTAGCEMGSGRCICKPQFAGENCDRCADGYYYYPQCFREFCCKPTPCPLGHFGSPICQRCTCDYRGTVYEVCDASGRCLCRQGVEGERCDRCQPRYHSFPNCEACRCDGAGVVDSSCSPSGRCVCLPNYGGQECDECAPGYYGYPDCAGECSPEGSHGNGSCHCLSNVEGTLCNRCKPLYWNLATDNPHGCIECRCDLKGTLSGVGECEQKSGQCHCKPNACGHSCDSCKDGYFMLQKKNYFGCRGCQCDVGGAIDLTCDEISGQCRCRKNIVGRKCREPAPNHYFPTLHQLKFEVEDGTTPNSRPVRFGYNPREFPDFSWRGYAVMSPAQPEVILTLTLGFPGPFHIVIRYVTPKQKGRKRARARILEVIFPESRSPSFLTVPGEGFAEPFALTPGKWIIHIRAEGVLLDYLVLLPRDYYEAPLLQEKITQPCTYLPAAHRNTNCLLYKHVALDGFSSVLGSQGILSSRSERRRRQARVRRPTPDHPEMAALNGRQSQLQLSLRVPHSGPYTLVLEYASEVDNVQNVNIVISGQLDGQIPARCLVTPCSFLCRSVAVDSSNQVAVLQLSHKTELLLQTSTTSFLLYKVYAVPAEEFSIEYVDPKVLCVSTHGRFTEDSRHCVMRQFDKPSSAWILYAARDGQLSSAPAVALQRGDNGDWRWRRQTESYPVREPQSDGVVFTPRVPLPGRYVVVVHYHQPEHTSFPVEVRVDAGRDWRGECDYILLVPDSSYTPDLLKEKPLDNSADFIQQCRGEGFYVDPRTSSEFCRDSARSLVAAYNDGALACNCDKSGSTGPTCDPVGGQCPCRQHIIGRQCTKCATGYYGFPYCRPCECGSRLCDEVTGRCICPPQTVKPACDVCQNQTFNYHPLLGCEGCNCSPDGIKPGAGPECERITGQCSCKPRIGGRQCDRCAAGYYRFPDCVPCNCNQGGVTRDVCHPDTGRCLCKRNVAGVRCDTCREGSFYFDPSNPQGCTSCFCFGATDQCQSSSKRRGKFVDMRGWRLERPDQEQVPSVLNTASNTVVADIQELPPTVQSLHWVAPQSYLGDRINWHLCDVT</sequence>
<evidence type="ECO:0000256" key="8">
    <source>
        <dbReference type="ARBA" id="ARBA00023054"/>
    </source>
</evidence>
<dbReference type="GO" id="GO:0009887">
    <property type="term" value="P:animal organ morphogenesis"/>
    <property type="evidence" value="ECO:0007669"/>
    <property type="project" value="TreeGrafter"/>
</dbReference>
<feature type="domain" description="Laminin EGF-like" evidence="14">
    <location>
        <begin position="1339"/>
        <end position="1389"/>
    </location>
</feature>
<name>A0A4W6DDR1_LATCA</name>
<dbReference type="FunFam" id="2.10.25.10:FF:000388">
    <property type="entry name" value="Laminin subunit alpha"/>
    <property type="match status" value="1"/>
</dbReference>
<dbReference type="PROSITE" id="PS50027">
    <property type="entry name" value="EGF_LAM_2"/>
    <property type="match status" value="7"/>
</dbReference>
<dbReference type="GO" id="GO:0005201">
    <property type="term" value="F:extracellular matrix structural constituent"/>
    <property type="evidence" value="ECO:0007669"/>
    <property type="project" value="TreeGrafter"/>
</dbReference>
<feature type="disulfide bond" evidence="12">
    <location>
        <begin position="1360"/>
        <end position="1369"/>
    </location>
</feature>
<keyword evidence="6" id="KW-0084">Basement membrane</keyword>
<proteinExistence type="predicted"/>
<dbReference type="GeneTree" id="ENSGT00940000155638"/>
<dbReference type="SMART" id="SM00136">
    <property type="entry name" value="LamNT"/>
    <property type="match status" value="1"/>
</dbReference>